<dbReference type="EnsemblMetazoa" id="CPIJ017236-RA">
    <property type="protein sequence ID" value="CPIJ017236-PA"/>
    <property type="gene ID" value="CPIJ017236"/>
</dbReference>
<protein>
    <submittedName>
        <fullName evidence="1 2">3-hydroxyisobutyrate dehydrogenase</fullName>
    </submittedName>
</protein>
<evidence type="ECO:0000313" key="2">
    <source>
        <dbReference type="EnsemblMetazoa" id="CPIJ017236-PA"/>
    </source>
</evidence>
<evidence type="ECO:0000313" key="1">
    <source>
        <dbReference type="EMBL" id="EDS44950.1"/>
    </source>
</evidence>
<dbReference type="AlphaFoldDB" id="B0XCQ4"/>
<evidence type="ECO:0000313" key="3">
    <source>
        <dbReference type="Proteomes" id="UP000002320"/>
    </source>
</evidence>
<dbReference type="STRING" id="7176.B0XCQ4"/>
<dbReference type="Proteomes" id="UP000002320">
    <property type="component" value="Unassembled WGS sequence"/>
</dbReference>
<proteinExistence type="predicted"/>
<keyword evidence="3" id="KW-1185">Reference proteome</keyword>
<organism>
    <name type="scientific">Culex quinquefasciatus</name>
    <name type="common">Southern house mosquito</name>
    <name type="synonym">Culex pungens</name>
    <dbReference type="NCBI Taxonomy" id="7176"/>
    <lineage>
        <taxon>Eukaryota</taxon>
        <taxon>Metazoa</taxon>
        <taxon>Ecdysozoa</taxon>
        <taxon>Arthropoda</taxon>
        <taxon>Hexapoda</taxon>
        <taxon>Insecta</taxon>
        <taxon>Pterygota</taxon>
        <taxon>Neoptera</taxon>
        <taxon>Endopterygota</taxon>
        <taxon>Diptera</taxon>
        <taxon>Nematocera</taxon>
        <taxon>Culicoidea</taxon>
        <taxon>Culicidae</taxon>
        <taxon>Culicinae</taxon>
        <taxon>Culicini</taxon>
        <taxon>Culex</taxon>
        <taxon>Culex</taxon>
    </lineage>
</organism>
<reference evidence="1" key="1">
    <citation type="submission" date="2007-03" db="EMBL/GenBank/DDBJ databases">
        <title>Annotation of Culex pipiens quinquefasciatus.</title>
        <authorList>
            <consortium name="The Broad Institute Genome Sequencing Platform"/>
            <person name="Atkinson P.W."/>
            <person name="Hemingway J."/>
            <person name="Christensen B.M."/>
            <person name="Higgs S."/>
            <person name="Kodira C."/>
            <person name="Hannick L."/>
            <person name="Megy K."/>
            <person name="O'Leary S."/>
            <person name="Pearson M."/>
            <person name="Haas B.J."/>
            <person name="Mauceli E."/>
            <person name="Wortman J.R."/>
            <person name="Lee N.H."/>
            <person name="Guigo R."/>
            <person name="Stanke M."/>
            <person name="Alvarado L."/>
            <person name="Amedeo P."/>
            <person name="Antoine C.H."/>
            <person name="Arensburger P."/>
            <person name="Bidwell S.L."/>
            <person name="Crawford M."/>
            <person name="Camaro F."/>
            <person name="Devon K."/>
            <person name="Engels R."/>
            <person name="Hammond M."/>
            <person name="Howarth C."/>
            <person name="Koehrsen M."/>
            <person name="Lawson D."/>
            <person name="Montgomery P."/>
            <person name="Nene V."/>
            <person name="Nusbaum C."/>
            <person name="Puiu D."/>
            <person name="Romero-Severson J."/>
            <person name="Severson D.W."/>
            <person name="Shumway M."/>
            <person name="Sisk P."/>
            <person name="Stolte C."/>
            <person name="Zeng Q."/>
            <person name="Eisenstadt E."/>
            <person name="Fraser-Liggett C."/>
            <person name="Strausberg R."/>
            <person name="Galagan J."/>
            <person name="Birren B."/>
            <person name="Collins F.H."/>
        </authorList>
    </citation>
    <scope>NUCLEOTIDE SEQUENCE [LARGE SCALE GENOMIC DNA]</scope>
    <source>
        <strain evidence="1">JHB</strain>
    </source>
</reference>
<name>B0XCQ4_CULQU</name>
<dbReference type="KEGG" id="cqu:CpipJ_CPIJ017236"/>
<dbReference type="HOGENOM" id="CLU_1241214_0_0_1"/>
<dbReference type="VEuPathDB" id="VectorBase:CPIJ017236"/>
<gene>
    <name evidence="2" type="primary">6050909</name>
    <name evidence="1" type="ORF">CpipJ_CPIJ017236</name>
</gene>
<dbReference type="InParanoid" id="B0XCQ4"/>
<dbReference type="EMBL" id="DS232711">
    <property type="protein sequence ID" value="EDS44950.1"/>
    <property type="molecule type" value="Genomic_DNA"/>
</dbReference>
<sequence>MVSGIFKNLLNSGHFQEAGAKLVFGNCGVISANLVGKGYMEMTGVALETSQDIAEEIIFKGGRYPEAQVSVKRGPRVNPDFNLFFFCHDRTRGHADILAGCDCCSKIARPASKPSRATFYLGDHLACKEILECLEDKVPKRLELLRPYEVPEPFRRTIHFCPKNSSFLLPELELIKSGSLRCRESDGTMASDPKQHLPVIQYDFLDEINHGISLLERLIDCGY</sequence>
<reference evidence="2" key="2">
    <citation type="submission" date="2021-02" db="UniProtKB">
        <authorList>
            <consortium name="EnsemblMetazoa"/>
        </authorList>
    </citation>
    <scope>IDENTIFICATION</scope>
    <source>
        <strain evidence="2">JHB</strain>
    </source>
</reference>
<accession>B0XCQ4</accession>